<dbReference type="Gene3D" id="1.20.58.670">
    <property type="entry name" value="Dsl1p vesicle tethering complex, Tip20p subunit, domain D"/>
    <property type="match status" value="1"/>
</dbReference>
<feature type="compositionally biased region" description="Polar residues" evidence="1">
    <location>
        <begin position="579"/>
        <end position="590"/>
    </location>
</feature>
<dbReference type="EMBL" id="KN847320">
    <property type="protein sequence ID" value="KIW55132.1"/>
    <property type="molecule type" value="Genomic_DNA"/>
</dbReference>
<keyword evidence="3" id="KW-1185">Reference proteome</keyword>
<dbReference type="GO" id="GO:0070939">
    <property type="term" value="C:Dsl1/NZR complex"/>
    <property type="evidence" value="ECO:0007669"/>
    <property type="project" value="InterPro"/>
</dbReference>
<dbReference type="GeneID" id="25329347"/>
<dbReference type="PROSITE" id="PS51386">
    <property type="entry name" value="RINT1_TIP20"/>
    <property type="match status" value="1"/>
</dbReference>
<feature type="compositionally biased region" description="Acidic residues" evidence="1">
    <location>
        <begin position="764"/>
        <end position="778"/>
    </location>
</feature>
<dbReference type="InterPro" id="IPR042042">
    <property type="entry name" value="Tip20p_domB"/>
</dbReference>
<reference evidence="2 3" key="1">
    <citation type="submission" date="2015-01" db="EMBL/GenBank/DDBJ databases">
        <title>The Genome Sequence of Exophiala xenobiotica CBS118157.</title>
        <authorList>
            <consortium name="The Broad Institute Genomics Platform"/>
            <person name="Cuomo C."/>
            <person name="de Hoog S."/>
            <person name="Gorbushina A."/>
            <person name="Stielow B."/>
            <person name="Teixiera M."/>
            <person name="Abouelleil A."/>
            <person name="Chapman S.B."/>
            <person name="Priest M."/>
            <person name="Young S.K."/>
            <person name="Wortman J."/>
            <person name="Nusbaum C."/>
            <person name="Birren B."/>
        </authorList>
    </citation>
    <scope>NUCLEOTIDE SEQUENCE [LARGE SCALE GENOMIC DNA]</scope>
    <source>
        <strain evidence="2 3">CBS 118157</strain>
    </source>
</reference>
<evidence type="ECO:0000313" key="3">
    <source>
        <dbReference type="Proteomes" id="UP000054342"/>
    </source>
</evidence>
<feature type="region of interest" description="Disordered" evidence="1">
    <location>
        <begin position="764"/>
        <end position="790"/>
    </location>
</feature>
<accession>A0A0D2CYA4</accession>
<feature type="region of interest" description="Disordered" evidence="1">
    <location>
        <begin position="579"/>
        <end position="599"/>
    </location>
</feature>
<dbReference type="Gene3D" id="1.20.58.1420">
    <property type="entry name" value="Dsl1p vesicle tethering complex, Tip20p subunit, domain B"/>
    <property type="match status" value="1"/>
</dbReference>
<dbReference type="PANTHER" id="PTHR13520:SF0">
    <property type="entry name" value="RAD50-INTERACTING PROTEIN 1"/>
    <property type="match status" value="1"/>
</dbReference>
<dbReference type="PANTHER" id="PTHR13520">
    <property type="entry name" value="RAD50-INTERACTING PROTEIN 1 RINT-1"/>
    <property type="match status" value="1"/>
</dbReference>
<dbReference type="GO" id="GO:0006888">
    <property type="term" value="P:endoplasmic reticulum to Golgi vesicle-mediated transport"/>
    <property type="evidence" value="ECO:0007669"/>
    <property type="project" value="InterPro"/>
</dbReference>
<dbReference type="Proteomes" id="UP000054342">
    <property type="component" value="Unassembled WGS sequence"/>
</dbReference>
<proteinExistence type="predicted"/>
<evidence type="ECO:0000313" key="2">
    <source>
        <dbReference type="EMBL" id="KIW55132.1"/>
    </source>
</evidence>
<evidence type="ECO:0000256" key="1">
    <source>
        <dbReference type="SAM" id="MobiDB-lite"/>
    </source>
</evidence>
<dbReference type="RefSeq" id="XP_013315716.1">
    <property type="nucleotide sequence ID" value="XM_013460262.1"/>
</dbReference>
<dbReference type="AlphaFoldDB" id="A0A0D2CYA4"/>
<name>A0A0D2CYA4_9EURO</name>
<protein>
    <recommendedName>
        <fullName evidence="4">RINT-1 family protein</fullName>
    </recommendedName>
</protein>
<dbReference type="STRING" id="348802.A0A0D2CYA4"/>
<evidence type="ECO:0008006" key="4">
    <source>
        <dbReference type="Google" id="ProtNLM"/>
    </source>
</evidence>
<organism evidence="2 3">
    <name type="scientific">Exophiala xenobiotica</name>
    <dbReference type="NCBI Taxonomy" id="348802"/>
    <lineage>
        <taxon>Eukaryota</taxon>
        <taxon>Fungi</taxon>
        <taxon>Dikarya</taxon>
        <taxon>Ascomycota</taxon>
        <taxon>Pezizomycotina</taxon>
        <taxon>Eurotiomycetes</taxon>
        <taxon>Chaetothyriomycetidae</taxon>
        <taxon>Chaetothyriales</taxon>
        <taxon>Herpotrichiellaceae</taxon>
        <taxon>Exophiala</taxon>
    </lineage>
</organism>
<dbReference type="OrthoDB" id="2189254at2759"/>
<dbReference type="GO" id="GO:0006890">
    <property type="term" value="P:retrograde vesicle-mediated transport, Golgi to endoplasmic reticulum"/>
    <property type="evidence" value="ECO:0007669"/>
    <property type="project" value="InterPro"/>
</dbReference>
<dbReference type="GO" id="GO:0060628">
    <property type="term" value="P:regulation of ER to Golgi vesicle-mediated transport"/>
    <property type="evidence" value="ECO:0007669"/>
    <property type="project" value="TreeGrafter"/>
</dbReference>
<dbReference type="Pfam" id="PF04437">
    <property type="entry name" value="RINT1_TIP1"/>
    <property type="match status" value="1"/>
</dbReference>
<dbReference type="HOGENOM" id="CLU_015529_1_0_1"/>
<dbReference type="InterPro" id="IPR042044">
    <property type="entry name" value="EXOC6PINT-1/Sec15/Tip20_C_dom2"/>
</dbReference>
<dbReference type="InterPro" id="IPR007528">
    <property type="entry name" value="RINT1_Tip20"/>
</dbReference>
<gene>
    <name evidence="2" type="ORF">PV05_07439</name>
</gene>
<sequence length="844" mass="94691">MAELRASRTADIHTRVEDYLNDKIQSAADLDQVDSLLLRVHEQQGLLRQQLEDARKAHREVQARVEQRSQELTSRAEAFHLQKADVDRRLQSIAQTNISDDATSRIEARMGKVRNLEIAQGYLDLVRRMNTLSDQVKDNLHSQPGASVQAHIELRSLLKKVQDAQGAAEGAAPQLVYTLERQSKDIYNGITKALEGDLQRTLEEMKWPSKELNLLSNVCEKWSTQVRLLLELQDPDLIAAFADRDTSNPSPAAEPVVLLPLEVMVQPLAARFRYHFYGERPTNRLDKPEYFLNHILDLLDRHSGFMSDMLDPILDERAATFESLEVIYTDAVSTFITALLPMILAKCLSFLPQISQQPQLLSHFIHELMAFDTAIRDTWGYVPIPRMLADWRGVTWIILNTHGYFGPWLAVEKDFALSRYKTIRDAPDSGDIDFDADSTQTKPTKGAIRVNDLLETITDRYRGLSSFSQKMRFLLDIQLSIFDDYHNHLHGALQAYLVSSHTAGRLLHGQSEADAFGLKGLESLTKIYGSAEFLERKMSDWSDDVFFLELWDELQYRAKANSSGNASVGTDLRVDEVASKTSDTIRSNGPDSDADADDGGLFDQTALAYRRLRDRSEEEILRAFDVNLRAAIDPYAKYAQWSSLAATPSDSASMSPSPSLDGFFQTTSVLLGFLADTLAPGSLRRITRRYCASVQRRIFDNVLMYHTFSAAGANQLKRDLSAIEESIERSTKLRGVVGGSMKRLEDAVFLLSLDAATTANASIEDGDEDGWGFDEEEAGPPTENAPAVSAGNDFVEKEWGLWDAEKLIFESNEAARKALADMGLYHLSEAEARNVLKRRVELNG</sequence>